<gene>
    <name evidence="1" type="ORF">F900_02479</name>
</gene>
<sequence length="34" mass="3785">MNTISEGKITSIIEEVTSTGKKIHQWAEVSVLVR</sequence>
<protein>
    <submittedName>
        <fullName evidence="1">Uncharacterized protein</fullName>
    </submittedName>
</protein>
<dbReference type="AlphaFoldDB" id="N9LTY0"/>
<dbReference type="HOGENOM" id="CLU_3371524_0_0_6"/>
<dbReference type="STRING" id="1217705.F900_02479"/>
<name>N9LTY0_9GAMM</name>
<evidence type="ECO:0000313" key="2">
    <source>
        <dbReference type="Proteomes" id="UP000013248"/>
    </source>
</evidence>
<accession>N9LTY0</accession>
<organism evidence="1 2">
    <name type="scientific">Acinetobacter modestus</name>
    <dbReference type="NCBI Taxonomy" id="1776740"/>
    <lineage>
        <taxon>Bacteria</taxon>
        <taxon>Pseudomonadati</taxon>
        <taxon>Pseudomonadota</taxon>
        <taxon>Gammaproteobacteria</taxon>
        <taxon>Moraxellales</taxon>
        <taxon>Moraxellaceae</taxon>
        <taxon>Acinetobacter</taxon>
    </lineage>
</organism>
<proteinExistence type="predicted"/>
<dbReference type="Proteomes" id="UP000013248">
    <property type="component" value="Unassembled WGS sequence"/>
</dbReference>
<reference evidence="1 2" key="1">
    <citation type="submission" date="2013-02" db="EMBL/GenBank/DDBJ databases">
        <title>The Genome Sequence of Acinetobacter sp. ANC 3862.</title>
        <authorList>
            <consortium name="The Broad Institute Genome Sequencing Platform"/>
            <consortium name="The Broad Institute Genome Sequencing Center for Infectious Disease"/>
            <person name="Cerqueira G."/>
            <person name="Feldgarden M."/>
            <person name="Courvalin P."/>
            <person name="Perichon B."/>
            <person name="Grillot-Courvalin C."/>
            <person name="Clermont D."/>
            <person name="Rocha E."/>
            <person name="Yoon E.-J."/>
            <person name="Nemec A."/>
            <person name="Walker B."/>
            <person name="Young S.K."/>
            <person name="Zeng Q."/>
            <person name="Gargeya S."/>
            <person name="Fitzgerald M."/>
            <person name="Haas B."/>
            <person name="Abouelleil A."/>
            <person name="Alvarado L."/>
            <person name="Arachchi H.M."/>
            <person name="Berlin A.M."/>
            <person name="Chapman S.B."/>
            <person name="Dewar J."/>
            <person name="Goldberg J."/>
            <person name="Griggs A."/>
            <person name="Gujja S."/>
            <person name="Hansen M."/>
            <person name="Howarth C."/>
            <person name="Imamovic A."/>
            <person name="Larimer J."/>
            <person name="McCowan C."/>
            <person name="Murphy C."/>
            <person name="Neiman D."/>
            <person name="Pearson M."/>
            <person name="Priest M."/>
            <person name="Roberts A."/>
            <person name="Saif S."/>
            <person name="Shea T."/>
            <person name="Sisk P."/>
            <person name="Sykes S."/>
            <person name="Wortman J."/>
            <person name="Nusbaum C."/>
            <person name="Birren B."/>
        </authorList>
    </citation>
    <scope>NUCLEOTIDE SEQUENCE [LARGE SCALE GENOMIC DNA]</scope>
    <source>
        <strain evidence="1 2">ANC 3862</strain>
    </source>
</reference>
<evidence type="ECO:0000313" key="1">
    <source>
        <dbReference type="EMBL" id="ENW99673.1"/>
    </source>
</evidence>
<comment type="caution">
    <text evidence="1">The sequence shown here is derived from an EMBL/GenBank/DDBJ whole genome shotgun (WGS) entry which is preliminary data.</text>
</comment>
<dbReference type="EMBL" id="APRP01000028">
    <property type="protein sequence ID" value="ENW99673.1"/>
    <property type="molecule type" value="Genomic_DNA"/>
</dbReference>